<evidence type="ECO:0000256" key="1">
    <source>
        <dbReference type="ARBA" id="ARBA00023125"/>
    </source>
</evidence>
<dbReference type="Pfam" id="PF01381">
    <property type="entry name" value="HTH_3"/>
    <property type="match status" value="1"/>
</dbReference>
<accession>A0ABY7GJL9</accession>
<dbReference type="SUPFAM" id="SSF47413">
    <property type="entry name" value="lambda repressor-like DNA-binding domains"/>
    <property type="match status" value="1"/>
</dbReference>
<evidence type="ECO:0000313" key="4">
    <source>
        <dbReference type="Proteomes" id="UP001162780"/>
    </source>
</evidence>
<organism evidence="3 4">
    <name type="scientific">Methylomonas rapida</name>
    <dbReference type="NCBI Taxonomy" id="2963939"/>
    <lineage>
        <taxon>Bacteria</taxon>
        <taxon>Pseudomonadati</taxon>
        <taxon>Pseudomonadota</taxon>
        <taxon>Gammaproteobacteria</taxon>
        <taxon>Methylococcales</taxon>
        <taxon>Methylococcaceae</taxon>
        <taxon>Methylomonas</taxon>
    </lineage>
</organism>
<reference evidence="3" key="1">
    <citation type="submission" date="2022-11" db="EMBL/GenBank/DDBJ databases">
        <title>Methylomonas rapida sp. nov., Carotenoid-Producing Obligate Methanotrophs with High Growth Characteristics and Biotechnological Potential.</title>
        <authorList>
            <person name="Tikhonova E.N."/>
            <person name="Suleimanov R.Z."/>
            <person name="Miroshnikov K."/>
            <person name="Oshkin I.Y."/>
            <person name="Belova S.E."/>
            <person name="Danilova O.V."/>
            <person name="Ashikhmin A."/>
            <person name="Konopkin A."/>
            <person name="But S.Y."/>
            <person name="Khmelenina V.N."/>
            <person name="Kuznetsov N."/>
            <person name="Pimenov N.V."/>
            <person name="Dedysh S.N."/>
        </authorList>
    </citation>
    <scope>NUCLEOTIDE SEQUENCE</scope>
    <source>
        <strain evidence="3">MP1</strain>
    </source>
</reference>
<evidence type="ECO:0000259" key="2">
    <source>
        <dbReference type="PROSITE" id="PS50943"/>
    </source>
</evidence>
<keyword evidence="1" id="KW-0238">DNA-binding</keyword>
<keyword evidence="4" id="KW-1185">Reference proteome</keyword>
<dbReference type="Gene3D" id="1.10.260.40">
    <property type="entry name" value="lambda repressor-like DNA-binding domains"/>
    <property type="match status" value="1"/>
</dbReference>
<feature type="domain" description="HTH cro/C1-type" evidence="2">
    <location>
        <begin position="10"/>
        <end position="65"/>
    </location>
</feature>
<dbReference type="PANTHER" id="PTHR46797">
    <property type="entry name" value="HTH-TYPE TRANSCRIPTIONAL REGULATOR"/>
    <property type="match status" value="1"/>
</dbReference>
<dbReference type="EMBL" id="CP113517">
    <property type="protein sequence ID" value="WAR44755.1"/>
    <property type="molecule type" value="Genomic_DNA"/>
</dbReference>
<dbReference type="InterPro" id="IPR001387">
    <property type="entry name" value="Cro/C1-type_HTH"/>
</dbReference>
<gene>
    <name evidence="3" type="ORF">NM686_020840</name>
</gene>
<protein>
    <submittedName>
        <fullName evidence="3">Helix-turn-helix transcriptional regulator</fullName>
    </submittedName>
</protein>
<dbReference type="InterPro" id="IPR050807">
    <property type="entry name" value="TransReg_Diox_bact_type"/>
</dbReference>
<proteinExistence type="predicted"/>
<dbReference type="InterPro" id="IPR010982">
    <property type="entry name" value="Lambda_DNA-bd_dom_sf"/>
</dbReference>
<dbReference type="RefSeq" id="WP_255189725.1">
    <property type="nucleotide sequence ID" value="NZ_CP113517.1"/>
</dbReference>
<dbReference type="PROSITE" id="PS50943">
    <property type="entry name" value="HTH_CROC1"/>
    <property type="match status" value="1"/>
</dbReference>
<dbReference type="SMART" id="SM00530">
    <property type="entry name" value="HTH_XRE"/>
    <property type="match status" value="1"/>
</dbReference>
<evidence type="ECO:0000313" key="3">
    <source>
        <dbReference type="EMBL" id="WAR44755.1"/>
    </source>
</evidence>
<dbReference type="PANTHER" id="PTHR46797:SF1">
    <property type="entry name" value="METHYLPHOSPHONATE SYNTHASE"/>
    <property type="match status" value="1"/>
</dbReference>
<dbReference type="CDD" id="cd00093">
    <property type="entry name" value="HTH_XRE"/>
    <property type="match status" value="1"/>
</dbReference>
<dbReference type="Proteomes" id="UP001162780">
    <property type="component" value="Chromosome"/>
</dbReference>
<name>A0ABY7GJL9_9GAMM</name>
<sequence length="73" mass="8232">MNLMHVGNILKERRLELGFTQQELEERSGVTQSMISKLENGTAHNISVEALRKLAKALNCSVTDLLPEEDKRP</sequence>